<gene>
    <name evidence="3" type="ORF">PHACT_10850</name>
</gene>
<evidence type="ECO:0000259" key="1">
    <source>
        <dbReference type="SMART" id="SM00897"/>
    </source>
</evidence>
<sequence length="405" mass="41925">MVVVRSFVAVGESTQQTLSNLGENIDRAPSLRASLVCLFYDSRHDDASIHAFVQRRFPGAAILGGTSCSGVMSETGLAGSGSIGLLIVDDPDGDYGTAAVALEGNATDCAEQALHAALENAGCQGELPELVWIYQAPGREEAVIQGLRRVVGDRCPIIGGSSADNDVAGNWRQFGPEGPISGGLVVGVLFSSGGIGFAFQGGYEPSGESGIVTRVGSSQREESEKRGREIISIDGEPAAEVYNRWTGGVLTEKLETGGNILGDTSMFPVAIDAGETESITNYLLIHPDRILPGGTLSTFAEIEEGTRLFSMRGNKPSLVDRAGKVASAAAATLPGGPDSLAGGLVVYCAGCMLAVGDEMPKVATAVSESFKGKPFIGCFTFGEQGAMLGRNAHGNLMISAIAFAK</sequence>
<dbReference type="Pfam" id="PF10442">
    <property type="entry name" value="FIST_C"/>
    <property type="match status" value="1"/>
</dbReference>
<keyword evidence="4" id="KW-1185">Reference proteome</keyword>
<protein>
    <recommendedName>
        <fullName evidence="5">Histidine kinase</fullName>
    </recommendedName>
</protein>
<dbReference type="PANTHER" id="PTHR40252:SF2">
    <property type="entry name" value="BLR0328 PROTEIN"/>
    <property type="match status" value="1"/>
</dbReference>
<proteinExistence type="predicted"/>
<feature type="domain" description="FIST" evidence="1">
    <location>
        <begin position="32"/>
        <end position="237"/>
    </location>
</feature>
<evidence type="ECO:0008006" key="5">
    <source>
        <dbReference type="Google" id="ProtNLM"/>
    </source>
</evidence>
<organism evidence="3 4">
    <name type="scientific">Pseudohongiella acticola</name>
    <dbReference type="NCBI Taxonomy" id="1524254"/>
    <lineage>
        <taxon>Bacteria</taxon>
        <taxon>Pseudomonadati</taxon>
        <taxon>Pseudomonadota</taxon>
        <taxon>Gammaproteobacteria</taxon>
        <taxon>Pseudomonadales</taxon>
        <taxon>Pseudohongiellaceae</taxon>
        <taxon>Pseudohongiella</taxon>
    </lineage>
</organism>
<dbReference type="InterPro" id="IPR013702">
    <property type="entry name" value="FIST_domain_N"/>
</dbReference>
<evidence type="ECO:0000313" key="3">
    <source>
        <dbReference type="EMBL" id="OFE13570.1"/>
    </source>
</evidence>
<dbReference type="EMBL" id="MASR01000001">
    <property type="protein sequence ID" value="OFE13570.1"/>
    <property type="molecule type" value="Genomic_DNA"/>
</dbReference>
<accession>A0A1E8CMA2</accession>
<dbReference type="RefSeq" id="WP_070117787.1">
    <property type="nucleotide sequence ID" value="NZ_CAXATG010000003.1"/>
</dbReference>
<dbReference type="PANTHER" id="PTHR40252">
    <property type="entry name" value="BLR0328 PROTEIN"/>
    <property type="match status" value="1"/>
</dbReference>
<evidence type="ECO:0000259" key="2">
    <source>
        <dbReference type="SMART" id="SM01204"/>
    </source>
</evidence>
<feature type="domain" description="FIST C-domain" evidence="2">
    <location>
        <begin position="238"/>
        <end position="387"/>
    </location>
</feature>
<dbReference type="OrthoDB" id="179842at2"/>
<evidence type="ECO:0000313" key="4">
    <source>
        <dbReference type="Proteomes" id="UP000175669"/>
    </source>
</evidence>
<dbReference type="STRING" id="1524254.PHACT_10850"/>
<reference evidence="4" key="1">
    <citation type="submission" date="2016-07" db="EMBL/GenBank/DDBJ databases">
        <authorList>
            <person name="Florea S."/>
            <person name="Webb J.S."/>
            <person name="Jaromczyk J."/>
            <person name="Schardl C.L."/>
        </authorList>
    </citation>
    <scope>NUCLEOTIDE SEQUENCE [LARGE SCALE GENOMIC DNA]</scope>
    <source>
        <strain evidence="4">KCTC 42131</strain>
    </source>
</reference>
<dbReference type="Proteomes" id="UP000175669">
    <property type="component" value="Unassembled WGS sequence"/>
</dbReference>
<dbReference type="SMART" id="SM00897">
    <property type="entry name" value="FIST"/>
    <property type="match status" value="1"/>
</dbReference>
<dbReference type="Pfam" id="PF08495">
    <property type="entry name" value="FIST"/>
    <property type="match status" value="1"/>
</dbReference>
<dbReference type="InterPro" id="IPR019494">
    <property type="entry name" value="FIST_C"/>
</dbReference>
<dbReference type="SMART" id="SM01204">
    <property type="entry name" value="FIST_C"/>
    <property type="match status" value="1"/>
</dbReference>
<dbReference type="AlphaFoldDB" id="A0A1E8CMA2"/>
<name>A0A1E8CMA2_9GAMM</name>
<comment type="caution">
    <text evidence="3">The sequence shown here is derived from an EMBL/GenBank/DDBJ whole genome shotgun (WGS) entry which is preliminary data.</text>
</comment>